<reference evidence="1" key="1">
    <citation type="journal article" date="2008" name="BMC Genomics">
        <title>Analysis of 4,664 high-quality sequence-finished poplar full-length cDNA clones and their utility for the discovery of genes responding to insect feeding.</title>
        <authorList>
            <person name="Ralph S.G."/>
            <person name="Chun H.J."/>
            <person name="Cooper D."/>
            <person name="Kirkpatrick R."/>
            <person name="Kolosova N."/>
            <person name="Gunter L."/>
            <person name="Tuskan G.A."/>
            <person name="Douglas C.J."/>
            <person name="Holt R.A."/>
            <person name="Jones S.J."/>
            <person name="Marra M.A."/>
            <person name="Bohlmann J."/>
        </authorList>
    </citation>
    <scope>NUCLEOTIDE SEQUENCE</scope>
    <source>
        <tissue evidence="1">Young and mature leaves</tissue>
    </source>
</reference>
<dbReference type="AlphaFoldDB" id="A9PED0"/>
<name>A9PED0_POPTR</name>
<organism evidence="1">
    <name type="scientific">Populus trichocarpa</name>
    <name type="common">Western balsam poplar</name>
    <name type="synonym">Populus balsamifera subsp. trichocarpa</name>
    <dbReference type="NCBI Taxonomy" id="3694"/>
    <lineage>
        <taxon>Eukaryota</taxon>
        <taxon>Viridiplantae</taxon>
        <taxon>Streptophyta</taxon>
        <taxon>Embryophyta</taxon>
        <taxon>Tracheophyta</taxon>
        <taxon>Spermatophyta</taxon>
        <taxon>Magnoliopsida</taxon>
        <taxon>eudicotyledons</taxon>
        <taxon>Gunneridae</taxon>
        <taxon>Pentapetalae</taxon>
        <taxon>rosids</taxon>
        <taxon>fabids</taxon>
        <taxon>Malpighiales</taxon>
        <taxon>Salicaceae</taxon>
        <taxon>Saliceae</taxon>
        <taxon>Populus</taxon>
    </lineage>
</organism>
<evidence type="ECO:0000313" key="1">
    <source>
        <dbReference type="EMBL" id="ABK94733.1"/>
    </source>
</evidence>
<sequence length="72" mass="8482">MERRIGWCTIRMVLLPRLNPNKLLILFPVLIILTKPKSQALFRKLSKTWTPRCLSLLGLSFLKRISQLHQKN</sequence>
<dbReference type="EMBL" id="EF146679">
    <property type="protein sequence ID" value="ABK94733.1"/>
    <property type="molecule type" value="mRNA"/>
</dbReference>
<proteinExistence type="evidence at transcript level"/>
<accession>A9PED0</accession>
<protein>
    <submittedName>
        <fullName evidence="1">Uncharacterized protein</fullName>
    </submittedName>
</protein>